<evidence type="ECO:0000256" key="1">
    <source>
        <dbReference type="SAM" id="MobiDB-lite"/>
    </source>
</evidence>
<feature type="region of interest" description="Disordered" evidence="1">
    <location>
        <begin position="24"/>
        <end position="46"/>
    </location>
</feature>
<dbReference type="Proteomes" id="UP000292052">
    <property type="component" value="Unassembled WGS sequence"/>
</dbReference>
<accession>A0A482W8P7</accession>
<protein>
    <submittedName>
        <fullName evidence="2">Uncharacterized protein</fullName>
    </submittedName>
</protein>
<dbReference type="EMBL" id="QDEB01023422">
    <property type="protein sequence ID" value="RZC40748.1"/>
    <property type="molecule type" value="Genomic_DNA"/>
</dbReference>
<evidence type="ECO:0000313" key="2">
    <source>
        <dbReference type="EMBL" id="RZC40748.1"/>
    </source>
</evidence>
<organism evidence="2 3">
    <name type="scientific">Asbolus verrucosus</name>
    <name type="common">Desert ironclad beetle</name>
    <dbReference type="NCBI Taxonomy" id="1661398"/>
    <lineage>
        <taxon>Eukaryota</taxon>
        <taxon>Metazoa</taxon>
        <taxon>Ecdysozoa</taxon>
        <taxon>Arthropoda</taxon>
        <taxon>Hexapoda</taxon>
        <taxon>Insecta</taxon>
        <taxon>Pterygota</taxon>
        <taxon>Neoptera</taxon>
        <taxon>Endopterygota</taxon>
        <taxon>Coleoptera</taxon>
        <taxon>Polyphaga</taxon>
        <taxon>Cucujiformia</taxon>
        <taxon>Tenebrionidae</taxon>
        <taxon>Pimeliinae</taxon>
        <taxon>Asbolus</taxon>
    </lineage>
</organism>
<proteinExistence type="predicted"/>
<comment type="caution">
    <text evidence="2">The sequence shown here is derived from an EMBL/GenBank/DDBJ whole genome shotgun (WGS) entry which is preliminary data.</text>
</comment>
<name>A0A482W8P7_ASBVE</name>
<dbReference type="OrthoDB" id="7731029at2759"/>
<evidence type="ECO:0000313" key="3">
    <source>
        <dbReference type="Proteomes" id="UP000292052"/>
    </source>
</evidence>
<gene>
    <name evidence="2" type="ORF">BDFB_006211</name>
</gene>
<dbReference type="AlphaFoldDB" id="A0A482W8P7"/>
<reference evidence="2 3" key="1">
    <citation type="submission" date="2017-03" db="EMBL/GenBank/DDBJ databases">
        <title>Genome of the blue death feigning beetle - Asbolus verrucosus.</title>
        <authorList>
            <person name="Rider S.D."/>
        </authorList>
    </citation>
    <scope>NUCLEOTIDE SEQUENCE [LARGE SCALE GENOMIC DNA]</scope>
    <source>
        <strain evidence="2">Butters</strain>
        <tissue evidence="2">Head and leg muscle</tissue>
    </source>
</reference>
<sequence length="108" mass="12798">MPLPEIEEILAKYKDEEEKVDDLFKQIEKQDDAKDEGDEGQKSKFLSYEEAKERNKAILRDLETVKGNLRSKAIFSPTEMQWERICKRYQEEPALPVTTWRCNMPIFV</sequence>
<keyword evidence="3" id="KW-1185">Reference proteome</keyword>